<protein>
    <submittedName>
        <fullName evidence="2">Uncharacterized protein</fullName>
    </submittedName>
</protein>
<feature type="region of interest" description="Disordered" evidence="1">
    <location>
        <begin position="1"/>
        <end position="23"/>
    </location>
</feature>
<sequence>MAPDAALRDPRKVGAGPQVSPKLAPPTQRIVSHIDKCFAGWFSYFYDAAPETAGLQTMPVPTVPESIASVTMMRARDAREQPNETARLNVISHKLRDHTHLAIVIMIWRDFLSPASSNGLMEIIERYYEKLKLATKGVNLDNLEVEEWVEPVSDDDEEIHVGHGLTSSKIRLRPTC</sequence>
<feature type="compositionally biased region" description="Basic and acidic residues" evidence="1">
    <location>
        <begin position="1"/>
        <end position="12"/>
    </location>
</feature>
<name>A0A0F4GJT4_9PEZI</name>
<reference evidence="2 3" key="1">
    <citation type="submission" date="2015-03" db="EMBL/GenBank/DDBJ databases">
        <title>RNA-seq based gene annotation and comparative genomics of four Zymoseptoria species reveal species-specific pathogenicity related genes and transposable element activity.</title>
        <authorList>
            <person name="Grandaubert J."/>
            <person name="Bhattacharyya A."/>
            <person name="Stukenbrock E.H."/>
        </authorList>
    </citation>
    <scope>NUCLEOTIDE SEQUENCE [LARGE SCALE GENOMIC DNA]</scope>
    <source>
        <strain evidence="2 3">Zb18110</strain>
    </source>
</reference>
<comment type="caution">
    <text evidence="2">The sequence shown here is derived from an EMBL/GenBank/DDBJ whole genome shotgun (WGS) entry which is preliminary data.</text>
</comment>
<gene>
    <name evidence="2" type="ORF">TI39_contig505g00020</name>
</gene>
<organism evidence="2 3">
    <name type="scientific">Zymoseptoria brevis</name>
    <dbReference type="NCBI Taxonomy" id="1047168"/>
    <lineage>
        <taxon>Eukaryota</taxon>
        <taxon>Fungi</taxon>
        <taxon>Dikarya</taxon>
        <taxon>Ascomycota</taxon>
        <taxon>Pezizomycotina</taxon>
        <taxon>Dothideomycetes</taxon>
        <taxon>Dothideomycetidae</taxon>
        <taxon>Mycosphaerellales</taxon>
        <taxon>Mycosphaerellaceae</taxon>
        <taxon>Zymoseptoria</taxon>
    </lineage>
</organism>
<keyword evidence="3" id="KW-1185">Reference proteome</keyword>
<dbReference type="AlphaFoldDB" id="A0A0F4GJT4"/>
<evidence type="ECO:0000256" key="1">
    <source>
        <dbReference type="SAM" id="MobiDB-lite"/>
    </source>
</evidence>
<evidence type="ECO:0000313" key="3">
    <source>
        <dbReference type="Proteomes" id="UP000033647"/>
    </source>
</evidence>
<dbReference type="Proteomes" id="UP000033647">
    <property type="component" value="Unassembled WGS sequence"/>
</dbReference>
<dbReference type="EMBL" id="LAFY01000497">
    <property type="protein sequence ID" value="KJX97342.1"/>
    <property type="molecule type" value="Genomic_DNA"/>
</dbReference>
<proteinExistence type="predicted"/>
<accession>A0A0F4GJT4</accession>
<dbReference type="OrthoDB" id="10299781at2759"/>
<evidence type="ECO:0000313" key="2">
    <source>
        <dbReference type="EMBL" id="KJX97342.1"/>
    </source>
</evidence>